<evidence type="ECO:0000313" key="10">
    <source>
        <dbReference type="Proteomes" id="UP000632063"/>
    </source>
</evidence>
<keyword evidence="5" id="KW-0456">Lyase</keyword>
<dbReference type="CDD" id="cd03124">
    <property type="entry name" value="alpha_CA_prokaryotic_like"/>
    <property type="match status" value="1"/>
</dbReference>
<reference evidence="9 10" key="2">
    <citation type="journal article" date="2021" name="Int. J. Syst. Evol. Microbiol.">
        <title>Roseibium litorale sp. nov., isolated from a tidal flat sediment and proposal for the reclassification of Labrenzia polysiphoniae as Roseibium polysiphoniae comb. nov.</title>
        <authorList>
            <person name="Liu Y."/>
            <person name="Pei T."/>
            <person name="Du J."/>
            <person name="Chao M."/>
            <person name="Deng M.R."/>
            <person name="Zhu H."/>
        </authorList>
    </citation>
    <scope>NUCLEOTIDE SEQUENCE [LARGE SCALE GENOMIC DNA]</scope>
    <source>
        <strain evidence="9 10">4C16A</strain>
    </source>
</reference>
<dbReference type="InterPro" id="IPR001148">
    <property type="entry name" value="CA_dom"/>
</dbReference>
<evidence type="ECO:0000256" key="5">
    <source>
        <dbReference type="ARBA" id="ARBA00023239"/>
    </source>
</evidence>
<keyword evidence="10" id="KW-1185">Reference proteome</keyword>
<reference evidence="10" key="1">
    <citation type="submission" date="2020-09" db="EMBL/GenBank/DDBJ databases">
        <title>The genome sequence of strain Labrenzia suaedae 4C16A.</title>
        <authorList>
            <person name="Liu Y."/>
        </authorList>
    </citation>
    <scope>NUCLEOTIDE SEQUENCE [LARGE SCALE GENOMIC DNA]</scope>
    <source>
        <strain evidence="10">4C16A</strain>
    </source>
</reference>
<feature type="domain" description="Alpha-carbonic anhydrase" evidence="8">
    <location>
        <begin position="25"/>
        <end position="246"/>
    </location>
</feature>
<dbReference type="PANTHER" id="PTHR18952:SF265">
    <property type="entry name" value="CARBONIC ANHYDRASE"/>
    <property type="match status" value="1"/>
</dbReference>
<dbReference type="SUPFAM" id="SSF51069">
    <property type="entry name" value="Carbonic anhydrase"/>
    <property type="match status" value="1"/>
</dbReference>
<feature type="signal peptide" evidence="7">
    <location>
        <begin position="1"/>
        <end position="21"/>
    </location>
</feature>
<evidence type="ECO:0000259" key="8">
    <source>
        <dbReference type="PROSITE" id="PS51144"/>
    </source>
</evidence>
<accession>A0ABR9CJL5</accession>
<protein>
    <recommendedName>
        <fullName evidence="2">carbonic anhydrase</fullName>
        <ecNumber evidence="2">4.2.1.1</ecNumber>
    </recommendedName>
</protein>
<proteinExistence type="inferred from homology"/>
<comment type="similarity">
    <text evidence="1">Belongs to the alpha-carbonic anhydrase family.</text>
</comment>
<keyword evidence="4" id="KW-0862">Zinc</keyword>
<dbReference type="Gene3D" id="3.10.200.10">
    <property type="entry name" value="Alpha carbonic anhydrase"/>
    <property type="match status" value="1"/>
</dbReference>
<dbReference type="PROSITE" id="PS51144">
    <property type="entry name" value="ALPHA_CA_2"/>
    <property type="match status" value="1"/>
</dbReference>
<feature type="chain" id="PRO_5045203883" description="carbonic anhydrase" evidence="7">
    <location>
        <begin position="22"/>
        <end position="246"/>
    </location>
</feature>
<gene>
    <name evidence="9" type="ORF">IG616_03080</name>
</gene>
<dbReference type="EC" id="4.2.1.1" evidence="2"/>
<evidence type="ECO:0000256" key="1">
    <source>
        <dbReference type="ARBA" id="ARBA00010718"/>
    </source>
</evidence>
<sequence>MKFRLFATAVSAVVMTTSAFAASSPHWSYKGEEGPAHWGALAKNFAACETGHEQSPVDLAHAVKAEPAAIAFHWNPKAKWTEVNNGHSIQDNTEDGGTIDLDGKTYKLVQFHFHSPSEHAIDGKKAPMEAHFVHVADDGTIAVLGAMIEPGGKNPLFKTIMDAAPEKVGAEKTIGEADAAKLLPATQHFYRYEGSLTTPPCSETVVWTVLKEPIKVSEESIKEFQKLYDANARPLQKLDRRYILEN</sequence>
<keyword evidence="7" id="KW-0732">Signal</keyword>
<dbReference type="Proteomes" id="UP000632063">
    <property type="component" value="Unassembled WGS sequence"/>
</dbReference>
<dbReference type="PANTHER" id="PTHR18952">
    <property type="entry name" value="CARBONIC ANHYDRASE"/>
    <property type="match status" value="1"/>
</dbReference>
<keyword evidence="3" id="KW-0479">Metal-binding</keyword>
<dbReference type="InterPro" id="IPR041891">
    <property type="entry name" value="Alpha_CA_prokaryot-like"/>
</dbReference>
<evidence type="ECO:0000256" key="7">
    <source>
        <dbReference type="SAM" id="SignalP"/>
    </source>
</evidence>
<evidence type="ECO:0000256" key="2">
    <source>
        <dbReference type="ARBA" id="ARBA00012925"/>
    </source>
</evidence>
<organism evidence="9 10">
    <name type="scientific">Roseibium litorale</name>
    <dbReference type="NCBI Taxonomy" id="2803841"/>
    <lineage>
        <taxon>Bacteria</taxon>
        <taxon>Pseudomonadati</taxon>
        <taxon>Pseudomonadota</taxon>
        <taxon>Alphaproteobacteria</taxon>
        <taxon>Hyphomicrobiales</taxon>
        <taxon>Stappiaceae</taxon>
        <taxon>Roseibium</taxon>
    </lineage>
</organism>
<evidence type="ECO:0000313" key="9">
    <source>
        <dbReference type="EMBL" id="MBD8890516.1"/>
    </source>
</evidence>
<evidence type="ECO:0000256" key="4">
    <source>
        <dbReference type="ARBA" id="ARBA00022833"/>
    </source>
</evidence>
<evidence type="ECO:0000256" key="3">
    <source>
        <dbReference type="ARBA" id="ARBA00022723"/>
    </source>
</evidence>
<name>A0ABR9CJL5_9HYPH</name>
<dbReference type="SMART" id="SM01057">
    <property type="entry name" value="Carb_anhydrase"/>
    <property type="match status" value="1"/>
</dbReference>
<evidence type="ECO:0000256" key="6">
    <source>
        <dbReference type="ARBA" id="ARBA00048348"/>
    </source>
</evidence>
<comment type="catalytic activity">
    <reaction evidence="6">
        <text>hydrogencarbonate + H(+) = CO2 + H2O</text>
        <dbReference type="Rhea" id="RHEA:10748"/>
        <dbReference type="ChEBI" id="CHEBI:15377"/>
        <dbReference type="ChEBI" id="CHEBI:15378"/>
        <dbReference type="ChEBI" id="CHEBI:16526"/>
        <dbReference type="ChEBI" id="CHEBI:17544"/>
        <dbReference type="EC" id="4.2.1.1"/>
    </reaction>
</comment>
<comment type="caution">
    <text evidence="9">The sequence shown here is derived from an EMBL/GenBank/DDBJ whole genome shotgun (WGS) entry which is preliminary data.</text>
</comment>
<dbReference type="Pfam" id="PF00194">
    <property type="entry name" value="Carb_anhydrase"/>
    <property type="match status" value="1"/>
</dbReference>
<dbReference type="InterPro" id="IPR036398">
    <property type="entry name" value="CA_dom_sf"/>
</dbReference>
<dbReference type="InterPro" id="IPR023561">
    <property type="entry name" value="Carbonic_anhydrase_a-class"/>
</dbReference>
<dbReference type="EMBL" id="JACYXI010000001">
    <property type="protein sequence ID" value="MBD8890516.1"/>
    <property type="molecule type" value="Genomic_DNA"/>
</dbReference>
<dbReference type="RefSeq" id="WP_192146253.1">
    <property type="nucleotide sequence ID" value="NZ_JACYXI010000001.1"/>
</dbReference>